<proteinExistence type="inferred from homology"/>
<sequence>MFNRISTKMILAVTLLAILATGSLGTISYYFAKEELVRSGELDLQHIVNTSIATLEELNNQVENGTLTLDEAQEKAREILVGPAVVKDGAKTYDYTKSAFVYKSDGYLMAYDSQYNARLHPIIPIGENKKDVVNSKGQHVVKNIVKLAKAKDPSDRYYSYSWKNTGEKNERDKIVYLSYYAPWDWNIGMGAYEEEFYASLDKLKWIVGITSLVITALGAFFFYLGARSKFNILKQVTQASLDISEGILKERDLPESADEIGQLSKGFNKMTHQLRSIITNIQEMSEKVSNSSLELSALSEETSATSEEVSKAINEITRGTVAQASDIETTSQRTDALVAAINQINEQNKKMIMLTEESSSSIAVGKEKVVFLQESNQESMNSGEKVSIGITQLYNRIRDISTILTTIDSISKQTNLLALNASIEAARAGEYGKGFAVVAEEVRKLAEQTNGATAEINSMIEKIEMDTENIVMTMAGSADISKNLNQAVSETEGQFNLISDSMHQILAAINKMGEEVTLVTENGNDIMGAIQNITAVAEETAASSEEIMASVDEQVGVISTIAASAENLTLLSEKLNQISEQFTIE</sequence>
<dbReference type="SMART" id="SM00304">
    <property type="entry name" value="HAMP"/>
    <property type="match status" value="1"/>
</dbReference>
<evidence type="ECO:0000259" key="10">
    <source>
        <dbReference type="PROSITE" id="PS50111"/>
    </source>
</evidence>
<keyword evidence="3 9" id="KW-0812">Transmembrane</keyword>
<dbReference type="GO" id="GO:0005886">
    <property type="term" value="C:plasma membrane"/>
    <property type="evidence" value="ECO:0007669"/>
    <property type="project" value="UniProtKB-SubCell"/>
</dbReference>
<dbReference type="InterPro" id="IPR004089">
    <property type="entry name" value="MCPsignal_dom"/>
</dbReference>
<evidence type="ECO:0000256" key="8">
    <source>
        <dbReference type="PROSITE-ProRule" id="PRU00284"/>
    </source>
</evidence>
<dbReference type="SMART" id="SM01049">
    <property type="entry name" value="Cache_2"/>
    <property type="match status" value="1"/>
</dbReference>
<reference evidence="12 13" key="1">
    <citation type="submission" date="2017-11" db="EMBL/GenBank/DDBJ databases">
        <title>Comparitive Functional Genomics of Dry Heat Resistant strains isolated from the Viking Spacecraft.</title>
        <authorList>
            <person name="Seuylemezian A."/>
            <person name="Cooper K."/>
            <person name="Vaishampayan P."/>
        </authorList>
    </citation>
    <scope>NUCLEOTIDE SEQUENCE [LARGE SCALE GENOMIC DNA]</scope>
    <source>
        <strain evidence="12 13">V1-29</strain>
    </source>
</reference>
<dbReference type="Gene3D" id="1.10.287.950">
    <property type="entry name" value="Methyl-accepting chemotaxis protein"/>
    <property type="match status" value="1"/>
</dbReference>
<dbReference type="PROSITE" id="PS50111">
    <property type="entry name" value="CHEMOTAXIS_TRANSDUC_2"/>
    <property type="match status" value="1"/>
</dbReference>
<evidence type="ECO:0000256" key="3">
    <source>
        <dbReference type="ARBA" id="ARBA00022692"/>
    </source>
</evidence>
<feature type="domain" description="Methyl-accepting transducer" evidence="10">
    <location>
        <begin position="298"/>
        <end position="548"/>
    </location>
</feature>
<evidence type="ECO:0000256" key="2">
    <source>
        <dbReference type="ARBA" id="ARBA00022475"/>
    </source>
</evidence>
<evidence type="ECO:0000256" key="6">
    <source>
        <dbReference type="ARBA" id="ARBA00023224"/>
    </source>
</evidence>
<keyword evidence="6 8" id="KW-0807">Transducer</keyword>
<dbReference type="EMBL" id="PGUY01000013">
    <property type="protein sequence ID" value="PLT31093.1"/>
    <property type="molecule type" value="Genomic_DNA"/>
</dbReference>
<evidence type="ECO:0000259" key="11">
    <source>
        <dbReference type="PROSITE" id="PS50885"/>
    </source>
</evidence>
<comment type="subcellular location">
    <subcellularLocation>
        <location evidence="1">Cell membrane</location>
        <topology evidence="1">Multi-pass membrane protein</topology>
    </subcellularLocation>
</comment>
<dbReference type="AlphaFoldDB" id="A0A2N5M9V4"/>
<dbReference type="CDD" id="cd06225">
    <property type="entry name" value="HAMP"/>
    <property type="match status" value="1"/>
</dbReference>
<dbReference type="Pfam" id="PF00672">
    <property type="entry name" value="HAMP"/>
    <property type="match status" value="1"/>
</dbReference>
<dbReference type="OrthoDB" id="9810264at2"/>
<dbReference type="SMART" id="SM00283">
    <property type="entry name" value="MA"/>
    <property type="match status" value="1"/>
</dbReference>
<accession>A0A2N5M9V4</accession>
<dbReference type="GO" id="GO:0007165">
    <property type="term" value="P:signal transduction"/>
    <property type="evidence" value="ECO:0007669"/>
    <property type="project" value="UniProtKB-KW"/>
</dbReference>
<evidence type="ECO:0000256" key="5">
    <source>
        <dbReference type="ARBA" id="ARBA00023136"/>
    </source>
</evidence>
<dbReference type="PROSITE" id="PS50885">
    <property type="entry name" value="HAMP"/>
    <property type="match status" value="1"/>
</dbReference>
<keyword evidence="4 9" id="KW-1133">Transmembrane helix</keyword>
<gene>
    <name evidence="12" type="ORF">CUU66_04650</name>
</gene>
<dbReference type="InterPro" id="IPR033480">
    <property type="entry name" value="sCache_2"/>
</dbReference>
<keyword evidence="5 9" id="KW-0472">Membrane</keyword>
<dbReference type="Proteomes" id="UP000234748">
    <property type="component" value="Unassembled WGS sequence"/>
</dbReference>
<evidence type="ECO:0000256" key="7">
    <source>
        <dbReference type="ARBA" id="ARBA00029447"/>
    </source>
</evidence>
<dbReference type="Gene3D" id="6.10.340.10">
    <property type="match status" value="1"/>
</dbReference>
<comment type="caution">
    <text evidence="12">The sequence shown here is derived from an EMBL/GenBank/DDBJ whole genome shotgun (WGS) entry which is preliminary data.</text>
</comment>
<evidence type="ECO:0000256" key="1">
    <source>
        <dbReference type="ARBA" id="ARBA00004651"/>
    </source>
</evidence>
<evidence type="ECO:0000256" key="4">
    <source>
        <dbReference type="ARBA" id="ARBA00022989"/>
    </source>
</evidence>
<protein>
    <submittedName>
        <fullName evidence="12">Methyl-accepting chemotaxis protein</fullName>
    </submittedName>
</protein>
<feature type="domain" description="HAMP" evidence="11">
    <location>
        <begin position="227"/>
        <end position="279"/>
    </location>
</feature>
<dbReference type="Pfam" id="PF17200">
    <property type="entry name" value="sCache_2"/>
    <property type="match status" value="1"/>
</dbReference>
<dbReference type="Gene3D" id="3.30.450.20">
    <property type="entry name" value="PAS domain"/>
    <property type="match status" value="1"/>
</dbReference>
<dbReference type="Pfam" id="PF00015">
    <property type="entry name" value="MCPsignal"/>
    <property type="match status" value="1"/>
</dbReference>
<dbReference type="InterPro" id="IPR003660">
    <property type="entry name" value="HAMP_dom"/>
</dbReference>
<name>A0A2N5M9V4_9BACI</name>
<evidence type="ECO:0000256" key="9">
    <source>
        <dbReference type="SAM" id="Phobius"/>
    </source>
</evidence>
<evidence type="ECO:0000313" key="12">
    <source>
        <dbReference type="EMBL" id="PLT31093.1"/>
    </source>
</evidence>
<dbReference type="PANTHER" id="PTHR32089">
    <property type="entry name" value="METHYL-ACCEPTING CHEMOTAXIS PROTEIN MCPB"/>
    <property type="match status" value="1"/>
</dbReference>
<dbReference type="PANTHER" id="PTHR32089:SF112">
    <property type="entry name" value="LYSOZYME-LIKE PROTEIN-RELATED"/>
    <property type="match status" value="1"/>
</dbReference>
<evidence type="ECO:0000313" key="13">
    <source>
        <dbReference type="Proteomes" id="UP000234748"/>
    </source>
</evidence>
<keyword evidence="2" id="KW-1003">Cell membrane</keyword>
<comment type="similarity">
    <text evidence="7">Belongs to the methyl-accepting chemotaxis (MCP) protein family.</text>
</comment>
<organism evidence="12 13">
    <name type="scientific">Peribacillus deserti</name>
    <dbReference type="NCBI Taxonomy" id="673318"/>
    <lineage>
        <taxon>Bacteria</taxon>
        <taxon>Bacillati</taxon>
        <taxon>Bacillota</taxon>
        <taxon>Bacilli</taxon>
        <taxon>Bacillales</taxon>
        <taxon>Bacillaceae</taxon>
        <taxon>Peribacillus</taxon>
    </lineage>
</organism>
<dbReference type="RefSeq" id="WP_101640505.1">
    <property type="nucleotide sequence ID" value="NZ_PGUY01000013.1"/>
</dbReference>
<keyword evidence="13" id="KW-1185">Reference proteome</keyword>
<dbReference type="SUPFAM" id="SSF58104">
    <property type="entry name" value="Methyl-accepting chemotaxis protein (MCP) signaling domain"/>
    <property type="match status" value="1"/>
</dbReference>
<feature type="transmembrane region" description="Helical" evidence="9">
    <location>
        <begin position="205"/>
        <end position="224"/>
    </location>
</feature>